<accession>A0A699UMT5</accession>
<reference evidence="1" key="1">
    <citation type="journal article" date="2019" name="Sci. Rep.">
        <title>Draft genome of Tanacetum cinerariifolium, the natural source of mosquito coil.</title>
        <authorList>
            <person name="Yamashiro T."/>
            <person name="Shiraishi A."/>
            <person name="Satake H."/>
            <person name="Nakayama K."/>
        </authorList>
    </citation>
    <scope>NUCLEOTIDE SEQUENCE</scope>
</reference>
<evidence type="ECO:0008006" key="2">
    <source>
        <dbReference type="Google" id="ProtNLM"/>
    </source>
</evidence>
<protein>
    <recommendedName>
        <fullName evidence="2">CCHC-type domain-containing protein</fullName>
    </recommendedName>
</protein>
<dbReference type="SUPFAM" id="SSF57756">
    <property type="entry name" value="Retrovirus zinc finger-like domains"/>
    <property type="match status" value="1"/>
</dbReference>
<dbReference type="GO" id="GO:0008270">
    <property type="term" value="F:zinc ion binding"/>
    <property type="evidence" value="ECO:0007669"/>
    <property type="project" value="InterPro"/>
</dbReference>
<name>A0A699UMT5_TANCI</name>
<gene>
    <name evidence="1" type="ORF">Tci_894625</name>
</gene>
<feature type="non-terminal residue" evidence="1">
    <location>
        <position position="81"/>
    </location>
</feature>
<organism evidence="1">
    <name type="scientific">Tanacetum cinerariifolium</name>
    <name type="common">Dalmatian daisy</name>
    <name type="synonym">Chrysanthemum cinerariifolium</name>
    <dbReference type="NCBI Taxonomy" id="118510"/>
    <lineage>
        <taxon>Eukaryota</taxon>
        <taxon>Viridiplantae</taxon>
        <taxon>Streptophyta</taxon>
        <taxon>Embryophyta</taxon>
        <taxon>Tracheophyta</taxon>
        <taxon>Spermatophyta</taxon>
        <taxon>Magnoliopsida</taxon>
        <taxon>eudicotyledons</taxon>
        <taxon>Gunneridae</taxon>
        <taxon>Pentapetalae</taxon>
        <taxon>asterids</taxon>
        <taxon>campanulids</taxon>
        <taxon>Asterales</taxon>
        <taxon>Asteraceae</taxon>
        <taxon>Asteroideae</taxon>
        <taxon>Anthemideae</taxon>
        <taxon>Anthemidinae</taxon>
        <taxon>Tanacetum</taxon>
    </lineage>
</organism>
<comment type="caution">
    <text evidence="1">The sequence shown here is derived from an EMBL/GenBank/DDBJ whole genome shotgun (WGS) entry which is preliminary data.</text>
</comment>
<dbReference type="EMBL" id="BKCJ011338906">
    <property type="protein sequence ID" value="GFD22656.1"/>
    <property type="molecule type" value="Genomic_DNA"/>
</dbReference>
<evidence type="ECO:0000313" key="1">
    <source>
        <dbReference type="EMBL" id="GFD22656.1"/>
    </source>
</evidence>
<proteinExistence type="predicted"/>
<dbReference type="InterPro" id="IPR036875">
    <property type="entry name" value="Znf_CCHC_sf"/>
</dbReference>
<dbReference type="AlphaFoldDB" id="A0A699UMT5"/>
<dbReference type="GO" id="GO:0003676">
    <property type="term" value="F:nucleic acid binding"/>
    <property type="evidence" value="ECO:0007669"/>
    <property type="project" value="InterPro"/>
</dbReference>
<dbReference type="Gene3D" id="4.10.60.10">
    <property type="entry name" value="Zinc finger, CCHC-type"/>
    <property type="match status" value="1"/>
</dbReference>
<sequence>MKEDGKKRDMSKVKCYNCKKEEYFAKDCKKPKVRDYNYYKTKMLLEKKDINDQVLLNEDQAWIEPSSDSDQELSSNIVFMA</sequence>